<comment type="caution">
    <text evidence="1">The sequence shown here is derived from an EMBL/GenBank/DDBJ whole genome shotgun (WGS) entry which is preliminary data.</text>
</comment>
<dbReference type="Pfam" id="PF08002">
    <property type="entry name" value="DUF1697"/>
    <property type="match status" value="1"/>
</dbReference>
<dbReference type="InterPro" id="IPR012545">
    <property type="entry name" value="DUF1697"/>
</dbReference>
<dbReference type="PIRSF" id="PIRSF008502">
    <property type="entry name" value="UCP008502"/>
    <property type="match status" value="1"/>
</dbReference>
<dbReference type="SUPFAM" id="SSF160379">
    <property type="entry name" value="SP0830-like"/>
    <property type="match status" value="1"/>
</dbReference>
<gene>
    <name evidence="1" type="ORF">ESZ36_02770</name>
</gene>
<proteinExistence type="predicted"/>
<protein>
    <submittedName>
        <fullName evidence="1">DUF1697 domain-containing protein</fullName>
    </submittedName>
</protein>
<dbReference type="RefSeq" id="WP_146783186.1">
    <property type="nucleotide sequence ID" value="NZ_VOLT01000001.1"/>
</dbReference>
<reference evidence="1 2" key="1">
    <citation type="submission" date="2019-07" db="EMBL/GenBank/DDBJ databases">
        <title>Genomes of sea-ice associated Colwellia species.</title>
        <authorList>
            <person name="Bowman J.P."/>
        </authorList>
    </citation>
    <scope>NUCLEOTIDE SEQUENCE [LARGE SCALE GENOMIC DNA]</scope>
    <source>
        <strain evidence="1 2">ACAM 459</strain>
    </source>
</reference>
<evidence type="ECO:0000313" key="2">
    <source>
        <dbReference type="Proteomes" id="UP000321822"/>
    </source>
</evidence>
<name>A0A5C6QU25_9GAMM</name>
<evidence type="ECO:0000313" key="1">
    <source>
        <dbReference type="EMBL" id="TWX72160.1"/>
    </source>
</evidence>
<keyword evidence="2" id="KW-1185">Reference proteome</keyword>
<dbReference type="Gene3D" id="3.30.70.1280">
    <property type="entry name" value="SP0830-like domains"/>
    <property type="match status" value="1"/>
</dbReference>
<accession>A0A5C6QU25</accession>
<dbReference type="PANTHER" id="PTHR36439">
    <property type="entry name" value="BLL4334 PROTEIN"/>
    <property type="match status" value="1"/>
</dbReference>
<organism evidence="1 2">
    <name type="scientific">Colwellia demingiae</name>
    <dbReference type="NCBI Taxonomy" id="89401"/>
    <lineage>
        <taxon>Bacteria</taxon>
        <taxon>Pseudomonadati</taxon>
        <taxon>Pseudomonadota</taxon>
        <taxon>Gammaproteobacteria</taxon>
        <taxon>Alteromonadales</taxon>
        <taxon>Colwelliaceae</taxon>
        <taxon>Colwellia</taxon>
    </lineage>
</organism>
<dbReference type="OrthoDB" id="9806494at2"/>
<dbReference type="Proteomes" id="UP000321822">
    <property type="component" value="Unassembled WGS sequence"/>
</dbReference>
<dbReference type="AlphaFoldDB" id="A0A5C6QU25"/>
<dbReference type="EMBL" id="VOLT01000001">
    <property type="protein sequence ID" value="TWX72160.1"/>
    <property type="molecule type" value="Genomic_DNA"/>
</dbReference>
<sequence length="172" mass="19393">MEKYIIFFRGVNVGGKNLLPMKELVALLQKTVFEEVSSYIQSGNVVVQNSTNPADVINKVVLDNFGFSPELFVLNEAQFNSAMENNPYQTFEGKFVHFYFCHNAIELNKEKMAKYLAESEAYFVKDKVFYLHAPNGIGRSKLVANIEACLDQSASGRNLNTVNKVSTMLTKM</sequence>
<dbReference type="PANTHER" id="PTHR36439:SF1">
    <property type="entry name" value="DUF1697 DOMAIN-CONTAINING PROTEIN"/>
    <property type="match status" value="1"/>
</dbReference>